<dbReference type="AlphaFoldDB" id="G2X8W3"/>
<feature type="compositionally biased region" description="Polar residues" evidence="5">
    <location>
        <begin position="602"/>
        <end position="622"/>
    </location>
</feature>
<dbReference type="GO" id="GO:0005737">
    <property type="term" value="C:cytoplasm"/>
    <property type="evidence" value="ECO:0007669"/>
    <property type="project" value="TreeGrafter"/>
</dbReference>
<proteinExistence type="predicted"/>
<feature type="domain" description="SUN" evidence="7">
    <location>
        <begin position="217"/>
        <end position="403"/>
    </location>
</feature>
<dbReference type="Pfam" id="PF07738">
    <property type="entry name" value="Sad1_UNC"/>
    <property type="match status" value="1"/>
</dbReference>
<dbReference type="InterPro" id="IPR045120">
    <property type="entry name" value="Suco/Slp1-like"/>
</dbReference>
<keyword evidence="2 6" id="KW-0812">Transmembrane</keyword>
<feature type="region of interest" description="Disordered" evidence="5">
    <location>
        <begin position="569"/>
        <end position="624"/>
    </location>
</feature>
<protein>
    <submittedName>
        <fullName evidence="8">Sad1/UNC domain-containing protein</fullName>
    </submittedName>
</protein>
<dbReference type="eggNOG" id="KOG1396">
    <property type="taxonomic scope" value="Eukaryota"/>
</dbReference>
<dbReference type="HOGENOM" id="CLU_006633_0_1_1"/>
<dbReference type="GO" id="GO:0034975">
    <property type="term" value="P:protein folding in endoplasmic reticulum"/>
    <property type="evidence" value="ECO:0007669"/>
    <property type="project" value="TreeGrafter"/>
</dbReference>
<dbReference type="InterPro" id="IPR012919">
    <property type="entry name" value="SUN_dom"/>
</dbReference>
<name>G2X8W3_VERDV</name>
<dbReference type="PANTHER" id="PTHR12953">
    <property type="entry name" value="MEMBRANE PROTEIN CH1 RELATED"/>
    <property type="match status" value="1"/>
</dbReference>
<evidence type="ECO:0000256" key="4">
    <source>
        <dbReference type="ARBA" id="ARBA00023136"/>
    </source>
</evidence>
<feature type="compositionally biased region" description="Low complexity" evidence="5">
    <location>
        <begin position="867"/>
        <end position="879"/>
    </location>
</feature>
<feature type="region of interest" description="Disordered" evidence="5">
    <location>
        <begin position="436"/>
        <end position="455"/>
    </location>
</feature>
<dbReference type="STRING" id="498257.G2X8W3"/>
<dbReference type="InParanoid" id="G2X8W3"/>
<dbReference type="FunCoup" id="G2X8W3">
    <property type="interactions" value="37"/>
</dbReference>
<feature type="compositionally biased region" description="Polar residues" evidence="5">
    <location>
        <begin position="139"/>
        <end position="150"/>
    </location>
</feature>
<keyword evidence="4 6" id="KW-0472">Membrane</keyword>
<gene>
    <name evidence="8" type="ORF">VDAG_06595</name>
</gene>
<feature type="transmembrane region" description="Helical" evidence="6">
    <location>
        <begin position="733"/>
        <end position="754"/>
    </location>
</feature>
<evidence type="ECO:0000259" key="7">
    <source>
        <dbReference type="PROSITE" id="PS51469"/>
    </source>
</evidence>
<feature type="compositionally biased region" description="Polar residues" evidence="5">
    <location>
        <begin position="569"/>
        <end position="588"/>
    </location>
</feature>
<dbReference type="OMA" id="EFFCPVS"/>
<dbReference type="RefSeq" id="XP_009657594.1">
    <property type="nucleotide sequence ID" value="XM_009659299.1"/>
</dbReference>
<feature type="compositionally biased region" description="Basic and acidic residues" evidence="5">
    <location>
        <begin position="831"/>
        <end position="844"/>
    </location>
</feature>
<reference evidence="8 9" key="1">
    <citation type="submission" date="2008-03" db="EMBL/GenBank/DDBJ databases">
        <title>The Genome Sequence of Verticillium dahliae VdLs.17.</title>
        <authorList>
            <consortium name="The Broad Institute Genome Sequencing Platform"/>
            <person name="Ma L.-J.J."/>
            <person name="Klosterman S.J."/>
            <person name="Subbarao K."/>
            <person name="Dobinson K."/>
            <person name="Veronese P."/>
            <person name="Kang S."/>
            <person name="Gold S.E."/>
            <person name="Young S."/>
            <person name="Jaffe D."/>
            <person name="Gnerre S."/>
            <person name="Berlin A."/>
            <person name="Heiman D."/>
            <person name="Hepburn T."/>
            <person name="Sykes S."/>
            <person name="Alvarado L."/>
            <person name="Kodira C.D."/>
            <person name="Lander E."/>
            <person name="Galagan J."/>
            <person name="Nusbaum C."/>
            <person name="Birren B."/>
        </authorList>
    </citation>
    <scope>NUCLEOTIDE SEQUENCE [LARGE SCALE GENOMIC DNA]</scope>
    <source>
        <strain evidence="9">VdLs.17 / ATCC MYA-4575 / FGSC 10137</strain>
    </source>
</reference>
<dbReference type="GeneID" id="20708058"/>
<evidence type="ECO:0000256" key="3">
    <source>
        <dbReference type="ARBA" id="ARBA00022989"/>
    </source>
</evidence>
<feature type="region of interest" description="Disordered" evidence="5">
    <location>
        <begin position="212"/>
        <end position="242"/>
    </location>
</feature>
<evidence type="ECO:0000256" key="2">
    <source>
        <dbReference type="ARBA" id="ARBA00022692"/>
    </source>
</evidence>
<dbReference type="PANTHER" id="PTHR12953:SF0">
    <property type="entry name" value="SUN DOMAIN-CONTAINING OSSIFICATION FACTOR"/>
    <property type="match status" value="1"/>
</dbReference>
<sequence length="955" mass="105727">MVTIDHYSICYIVVNVGAEYEASFRVPRKRDYPTRLSEEAMFWHAQGWAVLARLMLVTIPAGSCESDTPIPSANEPTSTCHARDINYVTDTLPEQCYRVRWQHAESIVFNDGDQTAEYIGHDPSFLDTRPVDREENDRQPSTASVETTNSGDDHTEATTFMSFEDWKDLKAREAEREAQDTNPDSEKALPPPQGHDSREESDIALKVEAVSEELSSIAAPPRQSLAGAGETEQPSEPVLYDDGKAQYYRSKDAGKTCKERFSYSSFDAGATVLKTNTGAKNAKAILVENKDSYMLLECAADNKFAIVELTDDILIDTVVLANFEFFSSMIRHFKVSVSDRYPVKVDKWKDLGVFEAKNSRDIQPFLVENPLIWAKYVRIEFLTHYGNEYYCPVSLLRVHGTRMLDSWKDTEAPPDEDDAEDEPVDAVLDLIQDLDIDQAQRVPPPDNSEADEVTRQGQSIWSDVGNSVPSSPLQASLVQENPLDFTCPVNTAVLEEAASKPRSTVDRLPHETESQKADVYPAAHSDDLLLSQRLKEHWTGPLDRVDDPSDLVTGITSTDSTSIIPVTVATSRPTSVPHISSQNASRIASGSPKRPSPVAQAPTRSKNGTSASVPPASPTVQESFHKAVSKRLQLLESNVTLSLEYLEEQSRFLQQSQRASERRQLAKVDLLLDSLNHTVLSELRHVRQQYDQMWQSTVMALENQRDQSQRELVALGSRLNVLADEVVFQKRMAILQAILLLSCLVMVIFSRTIVSVSPNQMDMPFSSSRQYQHSLPRALHSSGLGRSHSGHLSTSIVEYDHEGDAQQQGQGHGTDPFIRVHQHSHGGSLADARRTSGPRLERARLATSPISLSEDDSWVTRQSEGVPISPSISATPPTANERHISRSFNPHSSEQILTPSSSDAQDTQSDGIGSDPSSEDGSRTPPSPLGRLANTHDLGPGFRKPLPALPEHLPS</sequence>
<keyword evidence="3 6" id="KW-1133">Transmembrane helix</keyword>
<dbReference type="KEGG" id="vda:VDAG_06595"/>
<feature type="region of interest" description="Disordered" evidence="5">
    <location>
        <begin position="118"/>
        <end position="199"/>
    </location>
</feature>
<dbReference type="Proteomes" id="UP000001611">
    <property type="component" value="Unassembled WGS sequence"/>
</dbReference>
<keyword evidence="9" id="KW-1185">Reference proteome</keyword>
<dbReference type="GO" id="GO:0016020">
    <property type="term" value="C:membrane"/>
    <property type="evidence" value="ECO:0007669"/>
    <property type="project" value="InterPro"/>
</dbReference>
<comment type="subcellular location">
    <subcellularLocation>
        <location evidence="1">Endomembrane system</location>
    </subcellularLocation>
</comment>
<reference evidence="9" key="2">
    <citation type="journal article" date="2011" name="PLoS Pathog.">
        <title>Comparative genomics yields insights into niche adaptation of plant vascular wilt pathogens.</title>
        <authorList>
            <person name="Klosterman S.J."/>
            <person name="Subbarao K.V."/>
            <person name="Kang S."/>
            <person name="Veronese P."/>
            <person name="Gold S.E."/>
            <person name="Thomma B.P.H.J."/>
            <person name="Chen Z."/>
            <person name="Henrissat B."/>
            <person name="Lee Y.-H."/>
            <person name="Park J."/>
            <person name="Garcia-Pedrajas M.D."/>
            <person name="Barbara D.J."/>
            <person name="Anchieta A."/>
            <person name="de Jonge R."/>
            <person name="Santhanam P."/>
            <person name="Maruthachalam K."/>
            <person name="Atallah Z."/>
            <person name="Amyotte S.G."/>
            <person name="Paz Z."/>
            <person name="Inderbitzin P."/>
            <person name="Hayes R.J."/>
            <person name="Heiman D.I."/>
            <person name="Young S."/>
            <person name="Zeng Q."/>
            <person name="Engels R."/>
            <person name="Galagan J."/>
            <person name="Cuomo C.A."/>
            <person name="Dobinson K.F."/>
            <person name="Ma L.-J."/>
        </authorList>
    </citation>
    <scope>NUCLEOTIDE SEQUENCE [LARGE SCALE GENOMIC DNA]</scope>
    <source>
        <strain evidence="9">VdLs.17 / ATCC MYA-4575 / FGSC 10137</strain>
    </source>
</reference>
<evidence type="ECO:0000256" key="6">
    <source>
        <dbReference type="SAM" id="Phobius"/>
    </source>
</evidence>
<dbReference type="PROSITE" id="PS51469">
    <property type="entry name" value="SUN"/>
    <property type="match status" value="1"/>
</dbReference>
<evidence type="ECO:0000256" key="1">
    <source>
        <dbReference type="ARBA" id="ARBA00004308"/>
    </source>
</evidence>
<feature type="compositionally biased region" description="Basic and acidic residues" evidence="5">
    <location>
        <begin position="164"/>
        <end position="187"/>
    </location>
</feature>
<evidence type="ECO:0000313" key="8">
    <source>
        <dbReference type="EMBL" id="EGY15431.1"/>
    </source>
</evidence>
<organism evidence="8 9">
    <name type="scientific">Verticillium dahliae (strain VdLs.17 / ATCC MYA-4575 / FGSC 10137)</name>
    <name type="common">Verticillium wilt</name>
    <dbReference type="NCBI Taxonomy" id="498257"/>
    <lineage>
        <taxon>Eukaryota</taxon>
        <taxon>Fungi</taxon>
        <taxon>Dikarya</taxon>
        <taxon>Ascomycota</taxon>
        <taxon>Pezizomycotina</taxon>
        <taxon>Sordariomycetes</taxon>
        <taxon>Hypocreomycetidae</taxon>
        <taxon>Glomerellales</taxon>
        <taxon>Plectosphaerellaceae</taxon>
        <taxon>Verticillium</taxon>
    </lineage>
</organism>
<accession>G2X8W3</accession>
<feature type="compositionally biased region" description="Basic and acidic residues" evidence="5">
    <location>
        <begin position="129"/>
        <end position="138"/>
    </location>
</feature>
<evidence type="ECO:0000256" key="5">
    <source>
        <dbReference type="SAM" id="MobiDB-lite"/>
    </source>
</evidence>
<feature type="compositionally biased region" description="Basic and acidic residues" evidence="5">
    <location>
        <begin position="498"/>
        <end position="516"/>
    </location>
</feature>
<dbReference type="EMBL" id="DS572708">
    <property type="protein sequence ID" value="EGY15431.1"/>
    <property type="molecule type" value="Genomic_DNA"/>
</dbReference>
<feature type="compositionally biased region" description="Polar residues" evidence="5">
    <location>
        <begin position="886"/>
        <end position="911"/>
    </location>
</feature>
<dbReference type="Gene3D" id="2.60.120.260">
    <property type="entry name" value="Galactose-binding domain-like"/>
    <property type="match status" value="1"/>
</dbReference>
<feature type="region of interest" description="Disordered" evidence="5">
    <location>
        <begin position="498"/>
        <end position="518"/>
    </location>
</feature>
<dbReference type="OrthoDB" id="266334at2759"/>
<evidence type="ECO:0000313" key="9">
    <source>
        <dbReference type="Proteomes" id="UP000001611"/>
    </source>
</evidence>
<dbReference type="GO" id="GO:0012505">
    <property type="term" value="C:endomembrane system"/>
    <property type="evidence" value="ECO:0007669"/>
    <property type="project" value="UniProtKB-SubCell"/>
</dbReference>
<dbReference type="FunFam" id="2.60.120.260:FF:000082">
    <property type="entry name" value="Sad1/UNC domain protein"/>
    <property type="match status" value="1"/>
</dbReference>
<feature type="region of interest" description="Disordered" evidence="5">
    <location>
        <begin position="803"/>
        <end position="955"/>
    </location>
</feature>